<comment type="caution">
    <text evidence="1">The sequence shown here is derived from an EMBL/GenBank/DDBJ whole genome shotgun (WGS) entry which is preliminary data.</text>
</comment>
<protein>
    <submittedName>
        <fullName evidence="1">Pentatricopeptide repeat-containing protein</fullName>
    </submittedName>
</protein>
<sequence length="465" mass="53161">MRAIPQLNSTADRIIYFLTHCNSPIHIYQIQTQLILQNFHYNTTVASHFISACHSLNLLNTAHLLLTQLHKPHVFTCNSLIKAFSHSLFPRVPYSIYTYMLKNSVLPNNYTFPVVLKSLSDFKEFKQGQTIHTHVIKLGHSNDIYVQNSLLNLYASCYYMNLCRKVFDEMSQRDVVSWTVLIMGYRSVKKYDDALIAFEQMQYAGVEPNRVTMVNALAACTSFGAVEMGVWIHDFIRRREWEVDVILGTALIDMYGKCGRIEEGLRVFQGMKEKNVFTWNAVIKGLALAKSGQDAVWWFNKMEQEGFKADEVTLVGVLCACSHSGLVDIGREIFSSLIHGKYGFAPAINHYACMIDLFARAGYIEDAFKLITEMPFGPTKTMWGSLLAGCRDQGNMELSEWVAKKLLELEPDNSAYYVVLSNLYAEMGRWSDLEKVREMMKERGLKKDLGSSFVEMEPKNIFMSY</sequence>
<organism evidence="1 2">
    <name type="scientific">Melia azedarach</name>
    <name type="common">Chinaberry tree</name>
    <dbReference type="NCBI Taxonomy" id="155640"/>
    <lineage>
        <taxon>Eukaryota</taxon>
        <taxon>Viridiplantae</taxon>
        <taxon>Streptophyta</taxon>
        <taxon>Embryophyta</taxon>
        <taxon>Tracheophyta</taxon>
        <taxon>Spermatophyta</taxon>
        <taxon>Magnoliopsida</taxon>
        <taxon>eudicotyledons</taxon>
        <taxon>Gunneridae</taxon>
        <taxon>Pentapetalae</taxon>
        <taxon>rosids</taxon>
        <taxon>malvids</taxon>
        <taxon>Sapindales</taxon>
        <taxon>Meliaceae</taxon>
        <taxon>Melia</taxon>
    </lineage>
</organism>
<reference evidence="1 2" key="1">
    <citation type="journal article" date="2023" name="Science">
        <title>Complex scaffold remodeling in plant triterpene biosynthesis.</title>
        <authorList>
            <person name="De La Pena R."/>
            <person name="Hodgson H."/>
            <person name="Liu J.C."/>
            <person name="Stephenson M.J."/>
            <person name="Martin A.C."/>
            <person name="Owen C."/>
            <person name="Harkess A."/>
            <person name="Leebens-Mack J."/>
            <person name="Jimenez L.E."/>
            <person name="Osbourn A."/>
            <person name="Sattely E.S."/>
        </authorList>
    </citation>
    <scope>NUCLEOTIDE SEQUENCE [LARGE SCALE GENOMIC DNA]</scope>
    <source>
        <strain evidence="2">cv. JPN11</strain>
        <tissue evidence="1">Leaf</tissue>
    </source>
</reference>
<proteinExistence type="predicted"/>
<evidence type="ECO:0000313" key="2">
    <source>
        <dbReference type="Proteomes" id="UP001164539"/>
    </source>
</evidence>
<dbReference type="Proteomes" id="UP001164539">
    <property type="component" value="Chromosome 1"/>
</dbReference>
<name>A0ACC1YV60_MELAZ</name>
<accession>A0ACC1YV60</accession>
<dbReference type="EMBL" id="CM051394">
    <property type="protein sequence ID" value="KAJ4727641.1"/>
    <property type="molecule type" value="Genomic_DNA"/>
</dbReference>
<keyword evidence="2" id="KW-1185">Reference proteome</keyword>
<evidence type="ECO:0000313" key="1">
    <source>
        <dbReference type="EMBL" id="KAJ4727641.1"/>
    </source>
</evidence>
<gene>
    <name evidence="1" type="ORF">OWV82_000709</name>
</gene>